<accession>A0A8R1Z3F4</accession>
<feature type="transmembrane region" description="Helical" evidence="2">
    <location>
        <begin position="84"/>
        <end position="106"/>
    </location>
</feature>
<reference evidence="3" key="2">
    <citation type="submission" date="2022-06" db="UniProtKB">
        <authorList>
            <consortium name="EnsemblMetazoa"/>
        </authorList>
    </citation>
    <scope>IDENTIFICATION</scope>
    <source>
        <strain evidence="3">PS312</strain>
    </source>
</reference>
<reference evidence="4" key="1">
    <citation type="journal article" date="2008" name="Nat. Genet.">
        <title>The Pristionchus pacificus genome provides a unique perspective on nematode lifestyle and parasitism.</title>
        <authorList>
            <person name="Dieterich C."/>
            <person name="Clifton S.W."/>
            <person name="Schuster L.N."/>
            <person name="Chinwalla A."/>
            <person name="Delehaunty K."/>
            <person name="Dinkelacker I."/>
            <person name="Fulton L."/>
            <person name="Fulton R."/>
            <person name="Godfrey J."/>
            <person name="Minx P."/>
            <person name="Mitreva M."/>
            <person name="Roeseler W."/>
            <person name="Tian H."/>
            <person name="Witte H."/>
            <person name="Yang S.P."/>
            <person name="Wilson R.K."/>
            <person name="Sommer R.J."/>
        </authorList>
    </citation>
    <scope>NUCLEOTIDE SEQUENCE [LARGE SCALE GENOMIC DNA]</scope>
    <source>
        <strain evidence="4">PS312</strain>
    </source>
</reference>
<evidence type="ECO:0000313" key="3">
    <source>
        <dbReference type="EnsemblMetazoa" id="PPA44610.1"/>
    </source>
</evidence>
<evidence type="ECO:0000313" key="4">
    <source>
        <dbReference type="Proteomes" id="UP000005239"/>
    </source>
</evidence>
<protein>
    <submittedName>
        <fullName evidence="3">Uncharacterized protein</fullName>
    </submittedName>
</protein>
<organism evidence="3 4">
    <name type="scientific">Pristionchus pacificus</name>
    <name type="common">Parasitic nematode worm</name>
    <dbReference type="NCBI Taxonomy" id="54126"/>
    <lineage>
        <taxon>Eukaryota</taxon>
        <taxon>Metazoa</taxon>
        <taxon>Ecdysozoa</taxon>
        <taxon>Nematoda</taxon>
        <taxon>Chromadorea</taxon>
        <taxon>Rhabditida</taxon>
        <taxon>Rhabditina</taxon>
        <taxon>Diplogasteromorpha</taxon>
        <taxon>Diplogasteroidea</taxon>
        <taxon>Neodiplogasteridae</taxon>
        <taxon>Pristionchus</taxon>
    </lineage>
</organism>
<proteinExistence type="predicted"/>
<gene>
    <name evidence="3" type="primary">WBGene00282979</name>
</gene>
<feature type="region of interest" description="Disordered" evidence="1">
    <location>
        <begin position="1"/>
        <end position="44"/>
    </location>
</feature>
<dbReference type="EnsemblMetazoa" id="PPA44610.1">
    <property type="protein sequence ID" value="PPA44610.1"/>
    <property type="gene ID" value="WBGene00282979"/>
</dbReference>
<dbReference type="Proteomes" id="UP000005239">
    <property type="component" value="Unassembled WGS sequence"/>
</dbReference>
<sequence length="121" mass="13244">MRIFSDLSSKCAEKGEPAAAPRKSKEYGRNNQEGESGNVLPRGSLSVGKCPEKAHFKVYPLNTKEVLILSALMRYLNAKSSTNIAPLATASRSFLFFFLSIALVLFSPRRASKMTKSVAES</sequence>
<dbReference type="AlphaFoldDB" id="A0A2A6BAI7"/>
<evidence type="ECO:0000256" key="2">
    <source>
        <dbReference type="SAM" id="Phobius"/>
    </source>
</evidence>
<evidence type="ECO:0000256" key="1">
    <source>
        <dbReference type="SAM" id="MobiDB-lite"/>
    </source>
</evidence>
<keyword evidence="4" id="KW-1185">Reference proteome</keyword>
<name>A0A2A6BAI7_PRIPA</name>
<keyword evidence="2" id="KW-1133">Transmembrane helix</keyword>
<keyword evidence="2" id="KW-0472">Membrane</keyword>
<keyword evidence="2" id="KW-0812">Transmembrane</keyword>
<accession>A0A2A6BAI7</accession>